<evidence type="ECO:0000313" key="3">
    <source>
        <dbReference type="EMBL" id="CAE0835789.1"/>
    </source>
</evidence>
<evidence type="ECO:0000259" key="2">
    <source>
        <dbReference type="PROSITE" id="PS50076"/>
    </source>
</evidence>
<dbReference type="InterPro" id="IPR008971">
    <property type="entry name" value="HSP40/DnaJ_pept-bd"/>
</dbReference>
<dbReference type="GO" id="GO:0051082">
    <property type="term" value="F:unfolded protein binding"/>
    <property type="evidence" value="ECO:0007669"/>
    <property type="project" value="InterPro"/>
</dbReference>
<organism evidence="3">
    <name type="scientific">Eutreptiella gymnastica</name>
    <dbReference type="NCBI Taxonomy" id="73025"/>
    <lineage>
        <taxon>Eukaryota</taxon>
        <taxon>Discoba</taxon>
        <taxon>Euglenozoa</taxon>
        <taxon>Euglenida</taxon>
        <taxon>Spirocuta</taxon>
        <taxon>Euglenophyceae</taxon>
        <taxon>Eutreptiales</taxon>
        <taxon>Eutreptiaceae</taxon>
        <taxon>Eutreptiella</taxon>
    </lineage>
</organism>
<dbReference type="GO" id="GO:0005829">
    <property type="term" value="C:cytosol"/>
    <property type="evidence" value="ECO:0007669"/>
    <property type="project" value="TreeGrafter"/>
</dbReference>
<dbReference type="PROSITE" id="PS50076">
    <property type="entry name" value="DNAJ_2"/>
    <property type="match status" value="1"/>
</dbReference>
<dbReference type="GO" id="GO:0006457">
    <property type="term" value="P:protein folding"/>
    <property type="evidence" value="ECO:0007669"/>
    <property type="project" value="InterPro"/>
</dbReference>
<dbReference type="PROSITE" id="PS00636">
    <property type="entry name" value="DNAJ_1"/>
    <property type="match status" value="1"/>
</dbReference>
<dbReference type="FunFam" id="2.60.260.20:FF:000006">
    <property type="entry name" value="DnaJ subfamily B member 13"/>
    <property type="match status" value="1"/>
</dbReference>
<dbReference type="Gene3D" id="1.10.287.110">
    <property type="entry name" value="DnaJ domain"/>
    <property type="match status" value="1"/>
</dbReference>
<dbReference type="SUPFAM" id="SSF49493">
    <property type="entry name" value="HSP40/DnaJ peptide-binding domain"/>
    <property type="match status" value="2"/>
</dbReference>
<protein>
    <recommendedName>
        <fullName evidence="2">J domain-containing protein</fullName>
    </recommendedName>
</protein>
<dbReference type="Pfam" id="PF00226">
    <property type="entry name" value="DnaJ"/>
    <property type="match status" value="1"/>
</dbReference>
<reference evidence="3" key="1">
    <citation type="submission" date="2021-01" db="EMBL/GenBank/DDBJ databases">
        <authorList>
            <person name="Corre E."/>
            <person name="Pelletier E."/>
            <person name="Niang G."/>
            <person name="Scheremetjew M."/>
            <person name="Finn R."/>
            <person name="Kale V."/>
            <person name="Holt S."/>
            <person name="Cochrane G."/>
            <person name="Meng A."/>
            <person name="Brown T."/>
            <person name="Cohen L."/>
        </authorList>
    </citation>
    <scope>NUCLEOTIDE SEQUENCE</scope>
    <source>
        <strain evidence="3">CCMP1594</strain>
    </source>
</reference>
<keyword evidence="1" id="KW-0143">Chaperone</keyword>
<dbReference type="InterPro" id="IPR036869">
    <property type="entry name" value="J_dom_sf"/>
</dbReference>
<dbReference type="PANTHER" id="PTHR24078:SF519">
    <property type="entry name" value="DNAJ HOMOLOG SUBFAMILY B MEMBER 13"/>
    <property type="match status" value="1"/>
</dbReference>
<dbReference type="CDD" id="cd06257">
    <property type="entry name" value="DnaJ"/>
    <property type="match status" value="1"/>
</dbReference>
<dbReference type="EMBL" id="HBJA01137093">
    <property type="protein sequence ID" value="CAE0835789.1"/>
    <property type="molecule type" value="Transcribed_RNA"/>
</dbReference>
<name>A0A7S4LKF2_9EUGL</name>
<dbReference type="Pfam" id="PF01556">
    <property type="entry name" value="DnaJ_C"/>
    <property type="match status" value="1"/>
</dbReference>
<accession>A0A7S4LKF2</accession>
<feature type="domain" description="J" evidence="2">
    <location>
        <begin position="4"/>
        <end position="70"/>
    </location>
</feature>
<gene>
    <name evidence="3" type="ORF">EGYM00163_LOCUS47142</name>
</gene>
<dbReference type="InterPro" id="IPR002939">
    <property type="entry name" value="DnaJ_C"/>
</dbReference>
<dbReference type="SMART" id="SM00271">
    <property type="entry name" value="DnaJ"/>
    <property type="match status" value="1"/>
</dbReference>
<dbReference type="AlphaFoldDB" id="A0A7S4LKF2"/>
<dbReference type="GO" id="GO:0051087">
    <property type="term" value="F:protein-folding chaperone binding"/>
    <property type="evidence" value="ECO:0007669"/>
    <property type="project" value="TreeGrafter"/>
</dbReference>
<sequence>MKKDYYDVLGINRDASLEDVKKAFRKMSLKYHPEKNPTNQAAAEKVFIQVAEAYEVLSDSKMRGIYDQYGEDGLKHGGTGDFGIPGGYKFSGDADKVFQRFFGVDNPFEQIGDFSVMQGTEHQFFSQEGARNKDPPKCHYIQVLLECTLEELFEGAFKVVPVEIEVVTEKDGETKTQKKQLDVQLKKGCPNRTRIRFEKAGTQKTGWINGDVVVIVQEKEHPRFQREGNADLCCTFDITLEQALTGFPIDVSTLDGRKLNIFINEIVHPKFVKRIEGEGMPKDDGSKGDLLISFNTTFPKYLTADQQAEIKRILNAKQ</sequence>
<dbReference type="FunFam" id="1.10.287.110:FF:000106">
    <property type="entry name" value="Putative heat shock protein-like protein"/>
    <property type="match status" value="1"/>
</dbReference>
<evidence type="ECO:0000256" key="1">
    <source>
        <dbReference type="ARBA" id="ARBA00023186"/>
    </source>
</evidence>
<dbReference type="SUPFAM" id="SSF46565">
    <property type="entry name" value="Chaperone J-domain"/>
    <property type="match status" value="1"/>
</dbReference>
<dbReference type="PANTHER" id="PTHR24078">
    <property type="entry name" value="DNAJ HOMOLOG SUBFAMILY C MEMBER"/>
    <property type="match status" value="1"/>
</dbReference>
<dbReference type="InterPro" id="IPR001623">
    <property type="entry name" value="DnaJ_domain"/>
</dbReference>
<proteinExistence type="predicted"/>
<dbReference type="CDD" id="cd10747">
    <property type="entry name" value="DnaJ_C"/>
    <property type="match status" value="1"/>
</dbReference>
<dbReference type="Gene3D" id="2.60.260.20">
    <property type="entry name" value="Urease metallochaperone UreE, N-terminal domain"/>
    <property type="match status" value="2"/>
</dbReference>
<dbReference type="InterPro" id="IPR051339">
    <property type="entry name" value="DnaJ_subfamily_B"/>
</dbReference>
<dbReference type="PRINTS" id="PR00625">
    <property type="entry name" value="JDOMAIN"/>
</dbReference>
<dbReference type="InterPro" id="IPR018253">
    <property type="entry name" value="DnaJ_domain_CS"/>
</dbReference>